<evidence type="ECO:0000256" key="2">
    <source>
        <dbReference type="ARBA" id="ARBA00004651"/>
    </source>
</evidence>
<organism evidence="10 11">
    <name type="scientific">Gekko japonicus</name>
    <name type="common">Schlegel's Japanese gecko</name>
    <dbReference type="NCBI Taxonomy" id="146911"/>
    <lineage>
        <taxon>Eukaryota</taxon>
        <taxon>Metazoa</taxon>
        <taxon>Chordata</taxon>
        <taxon>Craniata</taxon>
        <taxon>Vertebrata</taxon>
        <taxon>Euteleostomi</taxon>
        <taxon>Lepidosauria</taxon>
        <taxon>Squamata</taxon>
        <taxon>Bifurcata</taxon>
        <taxon>Gekkota</taxon>
        <taxon>Gekkonidae</taxon>
        <taxon>Gekkoninae</taxon>
        <taxon>Gekko</taxon>
    </lineage>
</organism>
<keyword evidence="6 9" id="KW-0812">Transmembrane</keyword>
<dbReference type="PANTHER" id="PTHR12929:SF6">
    <property type="entry name" value="SOLUTE CARRIER FAMILY 52, RIBOFLAVIN TRANSPORTER, MEMBER 3-B"/>
    <property type="match status" value="1"/>
</dbReference>
<dbReference type="Pfam" id="PF06237">
    <property type="entry name" value="SLC52_ribofla_tr"/>
    <property type="match status" value="1"/>
</dbReference>
<comment type="catalytic activity">
    <reaction evidence="1 9">
        <text>riboflavin(in) = riboflavin(out)</text>
        <dbReference type="Rhea" id="RHEA:35015"/>
        <dbReference type="ChEBI" id="CHEBI:57986"/>
    </reaction>
</comment>
<keyword evidence="7 9" id="KW-1133">Transmembrane helix</keyword>
<feature type="transmembrane region" description="Helical" evidence="9">
    <location>
        <begin position="387"/>
        <end position="410"/>
    </location>
</feature>
<protein>
    <recommendedName>
        <fullName evidence="9">Riboflavin transporter</fullName>
    </recommendedName>
</protein>
<dbReference type="GeneID" id="107107563"/>
<evidence type="ECO:0000256" key="5">
    <source>
        <dbReference type="ARBA" id="ARBA00022475"/>
    </source>
</evidence>
<evidence type="ECO:0000256" key="3">
    <source>
        <dbReference type="ARBA" id="ARBA00006366"/>
    </source>
</evidence>
<evidence type="ECO:0000313" key="11">
    <source>
        <dbReference type="RefSeq" id="XP_015263356.1"/>
    </source>
</evidence>
<evidence type="ECO:0000256" key="6">
    <source>
        <dbReference type="ARBA" id="ARBA00022692"/>
    </source>
</evidence>
<keyword evidence="10" id="KW-1185">Reference proteome</keyword>
<feature type="transmembrane region" description="Helical" evidence="9">
    <location>
        <begin position="106"/>
        <end position="127"/>
    </location>
</feature>
<feature type="transmembrane region" description="Helical" evidence="9">
    <location>
        <begin position="322"/>
        <end position="345"/>
    </location>
</feature>
<feature type="transmembrane region" description="Helical" evidence="9">
    <location>
        <begin position="42"/>
        <end position="61"/>
    </location>
</feature>
<gene>
    <name evidence="11" type="primary">LOC107107563</name>
</gene>
<evidence type="ECO:0000256" key="9">
    <source>
        <dbReference type="RuleBase" id="RU368035"/>
    </source>
</evidence>
<comment type="similarity">
    <text evidence="3 9">Belongs to the riboflavin transporter family.</text>
</comment>
<comment type="subcellular location">
    <subcellularLocation>
        <location evidence="2 9">Cell membrane</location>
        <topology evidence="2 9">Multi-pass membrane protein</topology>
    </subcellularLocation>
</comment>
<name>A0ABM1JPG9_GEKJA</name>
<comment type="caution">
    <text evidence="9">Lacks conserved residue(s) required for the propagation of feature annotation.</text>
</comment>
<keyword evidence="4 9" id="KW-0813">Transport</keyword>
<feature type="transmembrane region" description="Helical" evidence="9">
    <location>
        <begin position="188"/>
        <end position="211"/>
    </location>
</feature>
<feature type="transmembrane region" description="Helical" evidence="9">
    <location>
        <begin position="294"/>
        <end position="315"/>
    </location>
</feature>
<accession>A0ABM1JPG9</accession>
<feature type="transmembrane region" description="Helical" evidence="9">
    <location>
        <begin position="351"/>
        <end position="375"/>
    </location>
</feature>
<proteinExistence type="inferred from homology"/>
<reference evidence="11" key="1">
    <citation type="submission" date="2025-08" db="UniProtKB">
        <authorList>
            <consortium name="RefSeq"/>
        </authorList>
    </citation>
    <scope>IDENTIFICATION</scope>
</reference>
<evidence type="ECO:0000256" key="1">
    <source>
        <dbReference type="ARBA" id="ARBA00000215"/>
    </source>
</evidence>
<evidence type="ECO:0000256" key="7">
    <source>
        <dbReference type="ARBA" id="ARBA00022989"/>
    </source>
</evidence>
<evidence type="ECO:0000313" key="10">
    <source>
        <dbReference type="Proteomes" id="UP000694871"/>
    </source>
</evidence>
<feature type="transmembrane region" description="Helical" evidence="9">
    <location>
        <begin position="73"/>
        <end position="94"/>
    </location>
</feature>
<evidence type="ECO:0000256" key="8">
    <source>
        <dbReference type="ARBA" id="ARBA00023136"/>
    </source>
</evidence>
<dbReference type="InterPro" id="IPR009357">
    <property type="entry name" value="Riboflavin_transptr"/>
</dbReference>
<dbReference type="RefSeq" id="XP_015263356.1">
    <property type="nucleotide sequence ID" value="XM_015407870.1"/>
</dbReference>
<keyword evidence="8 9" id="KW-0472">Membrane</keyword>
<dbReference type="PANTHER" id="PTHR12929">
    <property type="entry name" value="SOLUTE CARRIER FAMILY 52"/>
    <property type="match status" value="1"/>
</dbReference>
<sequence length="431" mass="45769">MGLAVHLLACLLGTGSWVAINGLWVELPLLVPSVPEGWLLPSYLTVVIQLANVGPLLVTLAHRFLPGRLNEVGLIYALLSLGGLACLLLAFFWGETRVVGGAPRSVALLALLFCLALVDCTSSVTFLPYMRRLRPPYLTTYFVGEGLSGLLPGLVALGQGVGVAQCLNGSQAEGNGTRLQAAYQAPRFSACAFFLFLSGMMAVSLAAFALLNHLPAARQERAKEKYQARLQVESPGGPRVTVEEGAVAHRPFPSSGRSWAQTAYVFGVLAWVNALTNGTMPAVQSYSCLPYGDLAFHLSATLAALANPLACFLGMFLPNRSLVLMGSLTLAGTLLASYIMSMAVLSPCPPFLHLPVGVILIVLCWVLFVGILSYVKLMIGMILRDEGHCALVWCGAVVQVGSMVGALTIFPMVNVYGLFRSGDPCHSSCPS</sequence>
<comment type="function">
    <text evidence="9">Plasma membrane transporter mediating the uptake by cells of the water soluble vitamin B2/riboflavin that plays a key role in biochemical oxidation-reduction reactions of the carbohydrate, lipid, and amino acid metabolism.</text>
</comment>
<keyword evidence="5 9" id="KW-1003">Cell membrane</keyword>
<evidence type="ECO:0000256" key="4">
    <source>
        <dbReference type="ARBA" id="ARBA00022448"/>
    </source>
</evidence>
<dbReference type="Proteomes" id="UP000694871">
    <property type="component" value="Unplaced"/>
</dbReference>